<evidence type="ECO:0000256" key="1">
    <source>
        <dbReference type="SAM" id="Coils"/>
    </source>
</evidence>
<dbReference type="SMART" id="SM00470">
    <property type="entry name" value="ParB"/>
    <property type="match status" value="1"/>
</dbReference>
<proteinExistence type="predicted"/>
<dbReference type="InterPro" id="IPR003115">
    <property type="entry name" value="ParB_N"/>
</dbReference>
<evidence type="ECO:0000313" key="3">
    <source>
        <dbReference type="EMBL" id="MFE4108115.1"/>
    </source>
</evidence>
<name>A0ABW6IKK9_9CYAN</name>
<reference evidence="3 4" key="1">
    <citation type="submission" date="2024-10" db="EMBL/GenBank/DDBJ databases">
        <authorList>
            <person name="Ratan Roy A."/>
            <person name="Morales Sandoval P.H."/>
            <person name="De Los Santos Villalobos S."/>
            <person name="Chakraborty S."/>
            <person name="Mukherjee J."/>
        </authorList>
    </citation>
    <scope>NUCLEOTIDE SEQUENCE [LARGE SCALE GENOMIC DNA]</scope>
    <source>
        <strain evidence="3 4">S1</strain>
    </source>
</reference>
<sequence length="239" mass="27278">MAEFAKVDIKEISSDVPRSNFDEAEIAHLSDAILESGGIIRPVVLKQVDIDQYKVLDGHLEYYAAVRAQEKDPRKAEMVNAFVVTTKNEKTIQKQIDALRKVDDITSEKSISKPIASNQENDNSGWITSFETRLSQLREELFQVNRDNERRLKKIEDNLEPQADLLDLLNSLSQEKLEIKLAQYGVSNYRNLSSSIYEARLKKEKKAFLDYKDVVSSVKGLGAQRMLSIIDGWSRINRT</sequence>
<protein>
    <submittedName>
        <fullName evidence="3">ParB N-terminal domain-containing protein</fullName>
    </submittedName>
</protein>
<evidence type="ECO:0000259" key="2">
    <source>
        <dbReference type="SMART" id="SM00470"/>
    </source>
</evidence>
<comment type="caution">
    <text evidence="3">The sequence shown here is derived from an EMBL/GenBank/DDBJ whole genome shotgun (WGS) entry which is preliminary data.</text>
</comment>
<dbReference type="InterPro" id="IPR036086">
    <property type="entry name" value="ParB/Sulfiredoxin_sf"/>
</dbReference>
<keyword evidence="1" id="KW-0175">Coiled coil</keyword>
<accession>A0ABW6IKK9</accession>
<keyword evidence="4" id="KW-1185">Reference proteome</keyword>
<dbReference type="EMBL" id="JBHZOL010000099">
    <property type="protein sequence ID" value="MFE4108115.1"/>
    <property type="molecule type" value="Genomic_DNA"/>
</dbReference>
<dbReference type="Pfam" id="PF02195">
    <property type="entry name" value="ParB_N"/>
    <property type="match status" value="1"/>
</dbReference>
<organism evidence="3 4">
    <name type="scientific">Almyronema epifaneia S1</name>
    <dbReference type="NCBI Taxonomy" id="2991925"/>
    <lineage>
        <taxon>Bacteria</taxon>
        <taxon>Bacillati</taxon>
        <taxon>Cyanobacteriota</taxon>
        <taxon>Cyanophyceae</taxon>
        <taxon>Nodosilineales</taxon>
        <taxon>Nodosilineaceae</taxon>
        <taxon>Almyronema</taxon>
        <taxon>Almyronema epifaneia</taxon>
    </lineage>
</organism>
<dbReference type="RefSeq" id="WP_377967517.1">
    <property type="nucleotide sequence ID" value="NZ_JBHZOL010000099.1"/>
</dbReference>
<feature type="coiled-coil region" evidence="1">
    <location>
        <begin position="127"/>
        <end position="158"/>
    </location>
</feature>
<dbReference type="Proteomes" id="UP001600165">
    <property type="component" value="Unassembled WGS sequence"/>
</dbReference>
<feature type="domain" description="ParB-like N-terminal" evidence="2">
    <location>
        <begin position="5"/>
        <end position="99"/>
    </location>
</feature>
<dbReference type="Gene3D" id="3.90.1530.10">
    <property type="entry name" value="Conserved hypothetical protein from pyrococcus furiosus pfu- 392566-001, ParB domain"/>
    <property type="match status" value="1"/>
</dbReference>
<dbReference type="SUPFAM" id="SSF110849">
    <property type="entry name" value="ParB/Sulfiredoxin"/>
    <property type="match status" value="1"/>
</dbReference>
<gene>
    <name evidence="3" type="ORF">ACFVKH_17670</name>
</gene>
<evidence type="ECO:0000313" key="4">
    <source>
        <dbReference type="Proteomes" id="UP001600165"/>
    </source>
</evidence>